<dbReference type="PANTHER" id="PTHR34374:SF1">
    <property type="entry name" value="LARGE RIBOSOMAL RNA SUBUNIT ACCUMULATION PROTEIN YCED HOMOLOG 1, CHLOROPLASTIC"/>
    <property type="match status" value="1"/>
</dbReference>
<dbReference type="Pfam" id="PF02620">
    <property type="entry name" value="YceD"/>
    <property type="match status" value="1"/>
</dbReference>
<keyword evidence="2" id="KW-1185">Reference proteome</keyword>
<dbReference type="PANTHER" id="PTHR34374">
    <property type="entry name" value="LARGE RIBOSOMAL RNA SUBUNIT ACCUMULATION PROTEIN YCED HOMOLOG 1, CHLOROPLASTIC"/>
    <property type="match status" value="1"/>
</dbReference>
<name>A0ABV1JB40_9ACTN</name>
<evidence type="ECO:0000313" key="1">
    <source>
        <dbReference type="EMBL" id="MEQ3362306.1"/>
    </source>
</evidence>
<accession>A0ABV1JB40</accession>
<gene>
    <name evidence="1" type="ORF">AAA083_04870</name>
</gene>
<protein>
    <submittedName>
        <fullName evidence="1">DUF177 domain-containing protein</fullName>
    </submittedName>
</protein>
<organism evidence="1 2">
    <name type="scientific">Raoultibacter massiliensis</name>
    <dbReference type="NCBI Taxonomy" id="1852371"/>
    <lineage>
        <taxon>Bacteria</taxon>
        <taxon>Bacillati</taxon>
        <taxon>Actinomycetota</taxon>
        <taxon>Coriobacteriia</taxon>
        <taxon>Eggerthellales</taxon>
        <taxon>Eggerthellaceae</taxon>
        <taxon>Raoultibacter</taxon>
    </lineage>
</organism>
<dbReference type="RefSeq" id="WP_349227226.1">
    <property type="nucleotide sequence ID" value="NZ_JBBNOP010000003.1"/>
</dbReference>
<dbReference type="InterPro" id="IPR003772">
    <property type="entry name" value="YceD"/>
</dbReference>
<sequence>MSDTRILVPSELFAPAESSCFEGTYEAGILKAAPDLYEFAGPLVWQATVTNTGGALLVTGTVEGVAKTSCARCLNTFEFPVTGEIEGYFLLSEEEEAPEDMDDDEFSYLPKNNVIELDPLIKAALLLEMPLVPLCDDDCKGICPDCGADLNEGPCSCGETDDGEKDGAKNPFSVLKNFPFEN</sequence>
<dbReference type="EMBL" id="JBBNOP010000003">
    <property type="protein sequence ID" value="MEQ3362306.1"/>
    <property type="molecule type" value="Genomic_DNA"/>
</dbReference>
<reference evidence="1 2" key="1">
    <citation type="submission" date="2024-04" db="EMBL/GenBank/DDBJ databases">
        <title>Human intestinal bacterial collection.</title>
        <authorList>
            <person name="Pauvert C."/>
            <person name="Hitch T.C.A."/>
            <person name="Clavel T."/>
        </authorList>
    </citation>
    <scope>NUCLEOTIDE SEQUENCE [LARGE SCALE GENOMIC DNA]</scope>
    <source>
        <strain evidence="1 2">CLA-KB-H42</strain>
    </source>
</reference>
<dbReference type="Proteomes" id="UP001487305">
    <property type="component" value="Unassembled WGS sequence"/>
</dbReference>
<proteinExistence type="predicted"/>
<evidence type="ECO:0000313" key="2">
    <source>
        <dbReference type="Proteomes" id="UP001487305"/>
    </source>
</evidence>
<comment type="caution">
    <text evidence="1">The sequence shown here is derived from an EMBL/GenBank/DDBJ whole genome shotgun (WGS) entry which is preliminary data.</text>
</comment>